<keyword evidence="2" id="KW-0255">Endonuclease</keyword>
<reference evidence="5 6" key="1">
    <citation type="journal article" date="2019" name="Nat. Microbiol.">
        <title>Mediterranean grassland soil C-N compound turnover is dependent on rainfall and depth, and is mediated by genomically divergent microorganisms.</title>
        <authorList>
            <person name="Diamond S."/>
            <person name="Andeer P.F."/>
            <person name="Li Z."/>
            <person name="Crits-Christoph A."/>
            <person name="Burstein D."/>
            <person name="Anantharaman K."/>
            <person name="Lane K.R."/>
            <person name="Thomas B.C."/>
            <person name="Pan C."/>
            <person name="Northen T.R."/>
            <person name="Banfield J.F."/>
        </authorList>
    </citation>
    <scope>NUCLEOTIDE SEQUENCE [LARGE SCALE GENOMIC DNA]</scope>
    <source>
        <strain evidence="5">NP_2</strain>
    </source>
</reference>
<keyword evidence="1" id="KW-0540">Nuclease</keyword>
<dbReference type="InterPro" id="IPR016071">
    <property type="entry name" value="Staphylococal_nuclease_OB-fold"/>
</dbReference>
<sequence>MRVVDGDTIRVRLANGRTERVRLIGMDTPEVYESEKLERDVRESGRSRAEIQALGRLASDFTRKRLDGRSVGLELDIQTRDRYGRLLAYVWFANGTLFNALILREGYAQILTIPPDVKYVELFVACQREARENNRGLWTR</sequence>
<dbReference type="GO" id="GO:0003676">
    <property type="term" value="F:nucleic acid binding"/>
    <property type="evidence" value="ECO:0007669"/>
    <property type="project" value="InterPro"/>
</dbReference>
<dbReference type="GO" id="GO:0004519">
    <property type="term" value="F:endonuclease activity"/>
    <property type="evidence" value="ECO:0007669"/>
    <property type="project" value="UniProtKB-KW"/>
</dbReference>
<dbReference type="SUPFAM" id="SSF50199">
    <property type="entry name" value="Staphylococcal nuclease"/>
    <property type="match status" value="1"/>
</dbReference>
<evidence type="ECO:0000313" key="6">
    <source>
        <dbReference type="Proteomes" id="UP000318661"/>
    </source>
</evidence>
<dbReference type="PROSITE" id="PS01284">
    <property type="entry name" value="TNASE_2"/>
    <property type="match status" value="1"/>
</dbReference>
<dbReference type="PANTHER" id="PTHR12302">
    <property type="entry name" value="EBNA2 BINDING PROTEIN P100"/>
    <property type="match status" value="1"/>
</dbReference>
<evidence type="ECO:0000256" key="2">
    <source>
        <dbReference type="ARBA" id="ARBA00022759"/>
    </source>
</evidence>
<comment type="caution">
    <text evidence="5">The sequence shown here is derived from an EMBL/GenBank/DDBJ whole genome shotgun (WGS) entry which is preliminary data.</text>
</comment>
<evidence type="ECO:0000313" key="5">
    <source>
        <dbReference type="EMBL" id="TMI98779.1"/>
    </source>
</evidence>
<accession>A0A537KSP5</accession>
<proteinExistence type="predicted"/>
<dbReference type="PANTHER" id="PTHR12302:SF3">
    <property type="entry name" value="SERINE_THREONINE-PROTEIN KINASE 31"/>
    <property type="match status" value="1"/>
</dbReference>
<dbReference type="Gene3D" id="2.40.50.90">
    <property type="match status" value="1"/>
</dbReference>
<dbReference type="Pfam" id="PF00565">
    <property type="entry name" value="SNase"/>
    <property type="match status" value="1"/>
</dbReference>
<dbReference type="InterPro" id="IPR035437">
    <property type="entry name" value="SNase_OB-fold_sf"/>
</dbReference>
<dbReference type="SMART" id="SM00318">
    <property type="entry name" value="SNc"/>
    <property type="match status" value="1"/>
</dbReference>
<dbReference type="AlphaFoldDB" id="A0A537KSP5"/>
<dbReference type="PROSITE" id="PS01123">
    <property type="entry name" value="TNASE_1"/>
    <property type="match status" value="1"/>
</dbReference>
<evidence type="ECO:0000256" key="1">
    <source>
        <dbReference type="ARBA" id="ARBA00022722"/>
    </source>
</evidence>
<dbReference type="EMBL" id="VBAJ01000392">
    <property type="protein sequence ID" value="TMI98779.1"/>
    <property type="molecule type" value="Genomic_DNA"/>
</dbReference>
<dbReference type="PROSITE" id="PS50830">
    <property type="entry name" value="TNASE_3"/>
    <property type="match status" value="1"/>
</dbReference>
<organism evidence="5 6">
    <name type="scientific">Candidatus Segetimicrobium genomatis</name>
    <dbReference type="NCBI Taxonomy" id="2569760"/>
    <lineage>
        <taxon>Bacteria</taxon>
        <taxon>Bacillati</taxon>
        <taxon>Candidatus Sysuimicrobiota</taxon>
        <taxon>Candidatus Sysuimicrobiia</taxon>
        <taxon>Candidatus Sysuimicrobiales</taxon>
        <taxon>Candidatus Segetimicrobiaceae</taxon>
        <taxon>Candidatus Segetimicrobium</taxon>
    </lineage>
</organism>
<dbReference type="Proteomes" id="UP000318661">
    <property type="component" value="Unassembled WGS sequence"/>
</dbReference>
<protein>
    <submittedName>
        <fullName evidence="5">Thermonuclease</fullName>
    </submittedName>
</protein>
<feature type="domain" description="TNase-like" evidence="4">
    <location>
        <begin position="1"/>
        <end position="140"/>
    </location>
</feature>
<dbReference type="GO" id="GO:0016787">
    <property type="term" value="F:hydrolase activity"/>
    <property type="evidence" value="ECO:0007669"/>
    <property type="project" value="UniProtKB-KW"/>
</dbReference>
<evidence type="ECO:0000256" key="3">
    <source>
        <dbReference type="ARBA" id="ARBA00022801"/>
    </source>
</evidence>
<gene>
    <name evidence="5" type="ORF">E6G99_13655</name>
</gene>
<evidence type="ECO:0000259" key="4">
    <source>
        <dbReference type="PROSITE" id="PS50830"/>
    </source>
</evidence>
<name>A0A537KSP5_9BACT</name>
<dbReference type="InterPro" id="IPR002071">
    <property type="entry name" value="Thermonucl_AS"/>
</dbReference>
<keyword evidence="3" id="KW-0378">Hydrolase</keyword>